<dbReference type="EMBL" id="JAGGLB010000038">
    <property type="protein sequence ID" value="MBP1995746.1"/>
    <property type="molecule type" value="Genomic_DNA"/>
</dbReference>
<dbReference type="Proteomes" id="UP001519287">
    <property type="component" value="Unassembled WGS sequence"/>
</dbReference>
<accession>A0ABS4J905</accession>
<feature type="compositionally biased region" description="Basic and acidic residues" evidence="1">
    <location>
        <begin position="11"/>
        <end position="33"/>
    </location>
</feature>
<name>A0ABS4J905_9BACL</name>
<evidence type="ECO:0000256" key="1">
    <source>
        <dbReference type="SAM" id="MobiDB-lite"/>
    </source>
</evidence>
<sequence length="33" mass="3830">MRTIDPGKWTWRKDGEDGENRKDPEGPGKTEKD</sequence>
<organism evidence="2 3">
    <name type="scientific">Paenibacillus eucommiae</name>
    <dbReference type="NCBI Taxonomy" id="1355755"/>
    <lineage>
        <taxon>Bacteria</taxon>
        <taxon>Bacillati</taxon>
        <taxon>Bacillota</taxon>
        <taxon>Bacilli</taxon>
        <taxon>Bacillales</taxon>
        <taxon>Paenibacillaceae</taxon>
        <taxon>Paenibacillus</taxon>
    </lineage>
</organism>
<keyword evidence="3" id="KW-1185">Reference proteome</keyword>
<reference evidence="2 3" key="1">
    <citation type="submission" date="2021-03" db="EMBL/GenBank/DDBJ databases">
        <title>Genomic Encyclopedia of Type Strains, Phase IV (KMG-IV): sequencing the most valuable type-strain genomes for metagenomic binning, comparative biology and taxonomic classification.</title>
        <authorList>
            <person name="Goeker M."/>
        </authorList>
    </citation>
    <scope>NUCLEOTIDE SEQUENCE [LARGE SCALE GENOMIC DNA]</scope>
    <source>
        <strain evidence="2 3">DSM 26048</strain>
    </source>
</reference>
<evidence type="ECO:0000313" key="2">
    <source>
        <dbReference type="EMBL" id="MBP1995746.1"/>
    </source>
</evidence>
<comment type="caution">
    <text evidence="2">The sequence shown here is derived from an EMBL/GenBank/DDBJ whole genome shotgun (WGS) entry which is preliminary data.</text>
</comment>
<proteinExistence type="predicted"/>
<protein>
    <submittedName>
        <fullName evidence="2">Uncharacterized protein</fullName>
    </submittedName>
</protein>
<feature type="region of interest" description="Disordered" evidence="1">
    <location>
        <begin position="1"/>
        <end position="33"/>
    </location>
</feature>
<evidence type="ECO:0000313" key="3">
    <source>
        <dbReference type="Proteomes" id="UP001519287"/>
    </source>
</evidence>
<gene>
    <name evidence="2" type="ORF">J2Z66_007388</name>
</gene>